<organism evidence="1 2">
    <name type="scientific">Phlebiopsis gigantea (strain 11061_1 CR5-6)</name>
    <name type="common">White-rot fungus</name>
    <name type="synonym">Peniophora gigantea</name>
    <dbReference type="NCBI Taxonomy" id="745531"/>
    <lineage>
        <taxon>Eukaryota</taxon>
        <taxon>Fungi</taxon>
        <taxon>Dikarya</taxon>
        <taxon>Basidiomycota</taxon>
        <taxon>Agaricomycotina</taxon>
        <taxon>Agaricomycetes</taxon>
        <taxon>Polyporales</taxon>
        <taxon>Phanerochaetaceae</taxon>
        <taxon>Phlebiopsis</taxon>
    </lineage>
</organism>
<evidence type="ECO:0000313" key="2">
    <source>
        <dbReference type="Proteomes" id="UP000053257"/>
    </source>
</evidence>
<proteinExistence type="predicted"/>
<gene>
    <name evidence="1" type="ORF">PHLGIDRAFT_117654</name>
</gene>
<dbReference type="OrthoDB" id="2745898at2759"/>
<name>A0A0C3NS18_PHLG1</name>
<reference evidence="1 2" key="1">
    <citation type="journal article" date="2014" name="PLoS Genet.">
        <title>Analysis of the Phlebiopsis gigantea genome, transcriptome and secretome provides insight into its pioneer colonization strategies of wood.</title>
        <authorList>
            <person name="Hori C."/>
            <person name="Ishida T."/>
            <person name="Igarashi K."/>
            <person name="Samejima M."/>
            <person name="Suzuki H."/>
            <person name="Master E."/>
            <person name="Ferreira P."/>
            <person name="Ruiz-Duenas F.J."/>
            <person name="Held B."/>
            <person name="Canessa P."/>
            <person name="Larrondo L.F."/>
            <person name="Schmoll M."/>
            <person name="Druzhinina I.S."/>
            <person name="Kubicek C.P."/>
            <person name="Gaskell J.A."/>
            <person name="Kersten P."/>
            <person name="St John F."/>
            <person name="Glasner J."/>
            <person name="Sabat G."/>
            <person name="Splinter BonDurant S."/>
            <person name="Syed K."/>
            <person name="Yadav J."/>
            <person name="Mgbeahuruike A.C."/>
            <person name="Kovalchuk A."/>
            <person name="Asiegbu F.O."/>
            <person name="Lackner G."/>
            <person name="Hoffmeister D."/>
            <person name="Rencoret J."/>
            <person name="Gutierrez A."/>
            <person name="Sun H."/>
            <person name="Lindquist E."/>
            <person name="Barry K."/>
            <person name="Riley R."/>
            <person name="Grigoriev I.V."/>
            <person name="Henrissat B."/>
            <person name="Kues U."/>
            <person name="Berka R.M."/>
            <person name="Martinez A.T."/>
            <person name="Covert S.F."/>
            <person name="Blanchette R.A."/>
            <person name="Cullen D."/>
        </authorList>
    </citation>
    <scope>NUCLEOTIDE SEQUENCE [LARGE SCALE GENOMIC DNA]</scope>
    <source>
        <strain evidence="1 2">11061_1 CR5-6</strain>
    </source>
</reference>
<dbReference type="EMBL" id="KN840487">
    <property type="protein sequence ID" value="KIP07999.1"/>
    <property type="molecule type" value="Genomic_DNA"/>
</dbReference>
<accession>A0A0C3NS18</accession>
<keyword evidence="2" id="KW-1185">Reference proteome</keyword>
<evidence type="ECO:0008006" key="3">
    <source>
        <dbReference type="Google" id="ProtNLM"/>
    </source>
</evidence>
<dbReference type="HOGENOM" id="CLU_729794_0_0_1"/>
<dbReference type="AlphaFoldDB" id="A0A0C3NS18"/>
<dbReference type="Proteomes" id="UP000053257">
    <property type="component" value="Unassembled WGS sequence"/>
</dbReference>
<sequence>MVGLPQKVTDCILTHCRHDIRSLHRFSLVSRSWCTSARRWLFYSVKVDSCSSPYDNDISPVDAFIRFISFTPDIAQFVRVLDVNMTAQMEPISGIALGALLCRLPRLRSLGVYNSGFYGNLVMDGTSCRLNTLTLYNIWDGDGHLTLSRLLNLFPELRELYTEALSPLFAQVQEDDSTPWFHLSTLSLLEPTAQLLTSTSHMVASCEALEMTLSDSVSRQTRAFINTIAPSIVDLQLIVSSSAAHMDDIPFDACTSLRTLTLLEPPSRWSTPSWTLALQPSPLPALPALLRRLPPSVERVRISLARALVGAHADQVRPLLDAGKRARLAVGPVVRGDPRGALDAHGAERLQAGVVKWQAPVRCASFWYAPWVGWPTVLP</sequence>
<evidence type="ECO:0000313" key="1">
    <source>
        <dbReference type="EMBL" id="KIP07999.1"/>
    </source>
</evidence>
<protein>
    <recommendedName>
        <fullName evidence="3">F-box domain-containing protein</fullName>
    </recommendedName>
</protein>